<dbReference type="Proteomes" id="UP001642464">
    <property type="component" value="Unassembled WGS sequence"/>
</dbReference>
<name>A0ABP0PE53_9DINO</name>
<sequence>MKCGEKVAQSDETAEKLKLSAKTEVDQDLRMALTDPDSGILRPGALPKISAGRQGSKELLDSMAKARPIWQVSAPKKVQKPSSGEVEEAKPKTPLERATAIMSDLLPLAATARTQSIKLSTVEYAGELSAQLLEHAKQLEGLFKKFKKAVDKKASPADLQPLFKQFDQMKLCGEKSKVRSAVETTIANVFAWSMKCSSSGVAPVTGFYDEEFKKTSYRYGMKGQTLALGWRACYFTMKADLKARHQMNLFQRWYRCSLLCDSCLASSGKRSCRFMNYRNFGTSAAWPLTVLSHEDYLRLEAVPSPWVSVEGFRLGSVSWDLLHLIFLGHGRDLVASAIRVIIREGCYDYVCYDYVGSNQLDAILSVVHKEIHDTCTKNGPLGPCPDILYCQLSFYFFGMRS</sequence>
<proteinExistence type="predicted"/>
<feature type="region of interest" description="Disordered" evidence="1">
    <location>
        <begin position="34"/>
        <end position="60"/>
    </location>
</feature>
<reference evidence="2 3" key="1">
    <citation type="submission" date="2024-02" db="EMBL/GenBank/DDBJ databases">
        <authorList>
            <person name="Chen Y."/>
            <person name="Shah S."/>
            <person name="Dougan E. K."/>
            <person name="Thang M."/>
            <person name="Chan C."/>
        </authorList>
    </citation>
    <scope>NUCLEOTIDE SEQUENCE [LARGE SCALE GENOMIC DNA]</scope>
</reference>
<evidence type="ECO:0008006" key="4">
    <source>
        <dbReference type="Google" id="ProtNLM"/>
    </source>
</evidence>
<accession>A0ABP0PE53</accession>
<evidence type="ECO:0000256" key="1">
    <source>
        <dbReference type="SAM" id="MobiDB-lite"/>
    </source>
</evidence>
<evidence type="ECO:0000313" key="3">
    <source>
        <dbReference type="Proteomes" id="UP001642464"/>
    </source>
</evidence>
<evidence type="ECO:0000313" key="2">
    <source>
        <dbReference type="EMBL" id="CAK9073792.1"/>
    </source>
</evidence>
<gene>
    <name evidence="2" type="ORF">SCF082_LOCUS36051</name>
</gene>
<organism evidence="2 3">
    <name type="scientific">Durusdinium trenchii</name>
    <dbReference type="NCBI Taxonomy" id="1381693"/>
    <lineage>
        <taxon>Eukaryota</taxon>
        <taxon>Sar</taxon>
        <taxon>Alveolata</taxon>
        <taxon>Dinophyceae</taxon>
        <taxon>Suessiales</taxon>
        <taxon>Symbiodiniaceae</taxon>
        <taxon>Durusdinium</taxon>
    </lineage>
</organism>
<protein>
    <recommendedName>
        <fullName evidence="4">Poly(ADP-ribose) glycohydrolase</fullName>
    </recommendedName>
</protein>
<keyword evidence="3" id="KW-1185">Reference proteome</keyword>
<comment type="caution">
    <text evidence="2">The sequence shown here is derived from an EMBL/GenBank/DDBJ whole genome shotgun (WGS) entry which is preliminary data.</text>
</comment>
<dbReference type="EMBL" id="CAXAMM010035080">
    <property type="protein sequence ID" value="CAK9073792.1"/>
    <property type="molecule type" value="Genomic_DNA"/>
</dbReference>